<accession>A0ABV4CK03</accession>
<proteinExistence type="predicted"/>
<name>A0ABV4CK03_9PSEU</name>
<dbReference type="SUPFAM" id="SSF160424">
    <property type="entry name" value="BH3703-like"/>
    <property type="match status" value="1"/>
</dbReference>
<evidence type="ECO:0008006" key="3">
    <source>
        <dbReference type="Google" id="ProtNLM"/>
    </source>
</evidence>
<sequence>MSQTDGMGPVEQKELLDEVARIVLDSAPEGWQLIAVEYKAIGRHVEIGAGAQDAAGEMLAWNPPTELNALFWRLRVGMHEEGLGTWFSAFFRMSPPDTYETYYNRELEVPWSATDADYAQEQEMFPRDEENLPDWLRARIS</sequence>
<organism evidence="1 2">
    <name type="scientific">Saccharopolyspora cebuensis</name>
    <dbReference type="NCBI Taxonomy" id="418759"/>
    <lineage>
        <taxon>Bacteria</taxon>
        <taxon>Bacillati</taxon>
        <taxon>Actinomycetota</taxon>
        <taxon>Actinomycetes</taxon>
        <taxon>Pseudonocardiales</taxon>
        <taxon>Pseudonocardiaceae</taxon>
        <taxon>Saccharopolyspora</taxon>
    </lineage>
</organism>
<evidence type="ECO:0000313" key="2">
    <source>
        <dbReference type="Proteomes" id="UP001564626"/>
    </source>
</evidence>
<dbReference type="Proteomes" id="UP001564626">
    <property type="component" value="Unassembled WGS sequence"/>
</dbReference>
<dbReference type="InterPro" id="IPR036170">
    <property type="entry name" value="YezG-like_sf"/>
</dbReference>
<gene>
    <name evidence="1" type="ORF">AB8O55_12250</name>
</gene>
<comment type="caution">
    <text evidence="1">The sequence shown here is derived from an EMBL/GenBank/DDBJ whole genome shotgun (WGS) entry which is preliminary data.</text>
</comment>
<reference evidence="1 2" key="1">
    <citation type="submission" date="2024-08" db="EMBL/GenBank/DDBJ databases">
        <title>Genome mining of Saccharopolyspora cebuensis PGLac3 from Nigerian medicinal plant.</title>
        <authorList>
            <person name="Ezeobiora C.E."/>
            <person name="Igbokwe N.H."/>
            <person name="Amin D.H."/>
            <person name="Mendie U.E."/>
        </authorList>
    </citation>
    <scope>NUCLEOTIDE SEQUENCE [LARGE SCALE GENOMIC DNA]</scope>
    <source>
        <strain evidence="1 2">PGLac3</strain>
    </source>
</reference>
<dbReference type="EMBL" id="JBGEHV010000018">
    <property type="protein sequence ID" value="MEY8040166.1"/>
    <property type="molecule type" value="Genomic_DNA"/>
</dbReference>
<dbReference type="RefSeq" id="WP_345364524.1">
    <property type="nucleotide sequence ID" value="NZ_BAABII010000012.1"/>
</dbReference>
<keyword evidence="2" id="KW-1185">Reference proteome</keyword>
<evidence type="ECO:0000313" key="1">
    <source>
        <dbReference type="EMBL" id="MEY8040166.1"/>
    </source>
</evidence>
<protein>
    <recommendedName>
        <fullName evidence="3">DUF600 family protein</fullName>
    </recommendedName>
</protein>